<protein>
    <submittedName>
        <fullName evidence="2">Uncharacterized protein</fullName>
    </submittedName>
</protein>
<keyword evidence="3" id="KW-1185">Reference proteome</keyword>
<dbReference type="EMBL" id="CP030032">
    <property type="protein sequence ID" value="AWV88827.1"/>
    <property type="molecule type" value="Genomic_DNA"/>
</dbReference>
<feature type="compositionally biased region" description="Acidic residues" evidence="1">
    <location>
        <begin position="341"/>
        <end position="357"/>
    </location>
</feature>
<dbReference type="Gene3D" id="2.60.120.380">
    <property type="match status" value="2"/>
</dbReference>
<dbReference type="Proteomes" id="UP000249799">
    <property type="component" value="Chromosome"/>
</dbReference>
<organism evidence="2 3">
    <name type="scientific">Bradymonas sediminis</name>
    <dbReference type="NCBI Taxonomy" id="1548548"/>
    <lineage>
        <taxon>Bacteria</taxon>
        <taxon>Deltaproteobacteria</taxon>
        <taxon>Bradymonadales</taxon>
        <taxon>Bradymonadaceae</taxon>
        <taxon>Bradymonas</taxon>
    </lineage>
</organism>
<sequence length="609" mass="65394">MIGDKGNRVEEAKKAEQRRAPSESSAPREQEPNDFPAQATLLELGGDLRPVKGTLSSPTDHDWFALTSRNGESWQVELTVTPTTPTLDLMVLVEVPGAPGAPTEYHITGAGEPEVIPILAVSEQPQRILIQSAPDGTSGDYEISFKKRLAGGAIEAEPNDEVDAATAFEAPGLIEGFYDRPNDRDIFYVAPSRLDGSLVSLQVTPIDGIVQTLQLFTSRDLQTPYLSMQIPPDRSAGIPNLRVPQGALGLWVVMTAGEKFNRQKSYQLQLLAHPPVDKALEEEPNDAAASAQQIKVGTALSGYFHTPEDVDYFRVYVGTIPSADAPAVEEKPAEEPTPEVGEGETGEPGAEEDEEVGETAQPVDPLAAVADKDPIRHLLRVTAKPTREDARIGLAVQGSSDVLTSQPGAEAILCNRVVEEGGYLELSLRPVEYPEAGLQQDFDYELVTEDLAKIEGIEVEPNDATGQADKLLEGQKRVGFVASAQDVDVYAFAVPFPAPTPEPEASDSEEGQAPELDLFGNPRGAKPSAPAAPAFETRKVSLRLAPNPANLAFKLRDDEGGLVAQVNRAGAGGEERLTMDLPSGLYFVHVSGTHTNSCEPYELTFDLLP</sequence>
<dbReference type="KEGG" id="bsed:DN745_05535"/>
<feature type="compositionally biased region" description="Basic and acidic residues" evidence="1">
    <location>
        <begin position="1"/>
        <end position="31"/>
    </location>
</feature>
<evidence type="ECO:0000313" key="2">
    <source>
        <dbReference type="EMBL" id="AWV88827.1"/>
    </source>
</evidence>
<name>A0A2Z4FII1_9DELT</name>
<evidence type="ECO:0000256" key="1">
    <source>
        <dbReference type="SAM" id="MobiDB-lite"/>
    </source>
</evidence>
<evidence type="ECO:0000313" key="3">
    <source>
        <dbReference type="Proteomes" id="UP000249799"/>
    </source>
</evidence>
<accession>A0A2Z4FII1</accession>
<dbReference type="OrthoDB" id="5486749at2"/>
<dbReference type="AlphaFoldDB" id="A0A2Z4FII1"/>
<reference evidence="2 3" key="1">
    <citation type="submission" date="2018-06" db="EMBL/GenBank/DDBJ databases">
        <title>Lujinxingia sediminis gen. nov. sp. nov., a new facultative anaerobic member of the class Deltaproteobacteria, and proposal of Lujinxingaceae fam. nov.</title>
        <authorList>
            <person name="Guo L.-Y."/>
            <person name="Li C.-M."/>
            <person name="Wang S."/>
            <person name="Du Z.-J."/>
        </authorList>
    </citation>
    <scope>NUCLEOTIDE SEQUENCE [LARGE SCALE GENOMIC DNA]</scope>
    <source>
        <strain evidence="2 3">FA350</strain>
    </source>
</reference>
<gene>
    <name evidence="2" type="ORF">DN745_05535</name>
</gene>
<feature type="region of interest" description="Disordered" evidence="1">
    <location>
        <begin position="498"/>
        <end position="532"/>
    </location>
</feature>
<proteinExistence type="predicted"/>
<feature type="region of interest" description="Disordered" evidence="1">
    <location>
        <begin position="1"/>
        <end position="37"/>
    </location>
</feature>
<feature type="region of interest" description="Disordered" evidence="1">
    <location>
        <begin position="325"/>
        <end position="360"/>
    </location>
</feature>